<dbReference type="InterPro" id="IPR000160">
    <property type="entry name" value="GGDEF_dom"/>
</dbReference>
<evidence type="ECO:0000259" key="4">
    <source>
        <dbReference type="PROSITE" id="PS50887"/>
    </source>
</evidence>
<reference evidence="5 6" key="1">
    <citation type="submission" date="2016-02" db="EMBL/GenBank/DDBJ databases">
        <authorList>
            <person name="Wen L."/>
            <person name="He K."/>
            <person name="Yang H."/>
        </authorList>
    </citation>
    <scope>NUCLEOTIDE SEQUENCE [LARGE SCALE GENOMIC DNA]</scope>
    <source>
        <strain evidence="5 6">TSA40</strain>
    </source>
</reference>
<dbReference type="PANTHER" id="PTHR45138:SF9">
    <property type="entry name" value="DIGUANYLATE CYCLASE DGCM-RELATED"/>
    <property type="match status" value="1"/>
</dbReference>
<dbReference type="AlphaFoldDB" id="A0A254TGU1"/>
<dbReference type="FunFam" id="3.30.70.270:FF:000001">
    <property type="entry name" value="Diguanylate cyclase domain protein"/>
    <property type="match status" value="1"/>
</dbReference>
<dbReference type="InterPro" id="IPR043128">
    <property type="entry name" value="Rev_trsase/Diguanyl_cyclase"/>
</dbReference>
<dbReference type="GO" id="GO:0005886">
    <property type="term" value="C:plasma membrane"/>
    <property type="evidence" value="ECO:0007669"/>
    <property type="project" value="TreeGrafter"/>
</dbReference>
<dbReference type="OrthoDB" id="9813903at2"/>
<feature type="transmembrane region" description="Helical" evidence="3">
    <location>
        <begin position="156"/>
        <end position="177"/>
    </location>
</feature>
<feature type="transmembrane region" description="Helical" evidence="3">
    <location>
        <begin position="107"/>
        <end position="125"/>
    </location>
</feature>
<comment type="catalytic activity">
    <reaction evidence="2">
        <text>2 GTP = 3',3'-c-di-GMP + 2 diphosphate</text>
        <dbReference type="Rhea" id="RHEA:24898"/>
        <dbReference type="ChEBI" id="CHEBI:33019"/>
        <dbReference type="ChEBI" id="CHEBI:37565"/>
        <dbReference type="ChEBI" id="CHEBI:58805"/>
        <dbReference type="EC" id="2.7.7.65"/>
    </reaction>
</comment>
<accession>A0A254TGU1</accession>
<dbReference type="NCBIfam" id="TIGR00254">
    <property type="entry name" value="GGDEF"/>
    <property type="match status" value="1"/>
</dbReference>
<feature type="transmembrane region" description="Helical" evidence="3">
    <location>
        <begin position="131"/>
        <end position="149"/>
    </location>
</feature>
<dbReference type="PROSITE" id="PS50887">
    <property type="entry name" value="GGDEF"/>
    <property type="match status" value="1"/>
</dbReference>
<sequence>MENKTYETSSAPQTELEQTFWSRRSKFPAKLEAAFQVEMDRMREGRMRRTGLAAVLLFSAFAVSDRVMLPDAYQQAWAVRFLVVVPLLLLCTLFVYRIRHAAWREAVLSLTLLAAGVSLPWIAGLSTHPNAAHYQTGVTLVILFGNIVVNLRFRSALVTSVAMAILYGIALGAQHAVPPEVRFNNWLFCLAAVAISLIANFRMDQDQRRAWFARMREQERNRELSHAVELLAKMSAEDALTQVANRREFDRRLDIEWGRARRDGTQVSLIMVDVDCFKNFNDHYGHQAGDACLQQIARCLREVPHRAADLVARFGGEEFAVLLPGTTEEDAAILAERMRTAIIDMQIPHATSRVAPGVTASFGVAAMHPVGNRQAPDLIAAADAALYAAKEKGRNRVALHEQGTELTMAAGVVH</sequence>
<evidence type="ECO:0000256" key="1">
    <source>
        <dbReference type="ARBA" id="ARBA00012528"/>
    </source>
</evidence>
<dbReference type="GO" id="GO:0052621">
    <property type="term" value="F:diguanylate cyclase activity"/>
    <property type="evidence" value="ECO:0007669"/>
    <property type="project" value="UniProtKB-EC"/>
</dbReference>
<dbReference type="SMART" id="SM00267">
    <property type="entry name" value="GGDEF"/>
    <property type="match status" value="1"/>
</dbReference>
<dbReference type="InterPro" id="IPR029787">
    <property type="entry name" value="Nucleotide_cyclase"/>
</dbReference>
<evidence type="ECO:0000256" key="3">
    <source>
        <dbReference type="SAM" id="Phobius"/>
    </source>
</evidence>
<dbReference type="PANTHER" id="PTHR45138">
    <property type="entry name" value="REGULATORY COMPONENTS OF SENSORY TRANSDUCTION SYSTEM"/>
    <property type="match status" value="1"/>
</dbReference>
<organism evidence="5 6">
    <name type="scientific">Noviherbaspirillum denitrificans</name>
    <dbReference type="NCBI Taxonomy" id="1968433"/>
    <lineage>
        <taxon>Bacteria</taxon>
        <taxon>Pseudomonadati</taxon>
        <taxon>Pseudomonadota</taxon>
        <taxon>Betaproteobacteria</taxon>
        <taxon>Burkholderiales</taxon>
        <taxon>Oxalobacteraceae</taxon>
        <taxon>Noviherbaspirillum</taxon>
    </lineage>
</organism>
<dbReference type="GO" id="GO:1902201">
    <property type="term" value="P:negative regulation of bacterial-type flagellum-dependent cell motility"/>
    <property type="evidence" value="ECO:0007669"/>
    <property type="project" value="TreeGrafter"/>
</dbReference>
<dbReference type="EMBL" id="LSTO01000001">
    <property type="protein sequence ID" value="OWW21367.1"/>
    <property type="molecule type" value="Genomic_DNA"/>
</dbReference>
<proteinExistence type="predicted"/>
<feature type="transmembrane region" description="Helical" evidence="3">
    <location>
        <begin position="183"/>
        <end position="201"/>
    </location>
</feature>
<dbReference type="EC" id="2.7.7.65" evidence="1"/>
<protein>
    <recommendedName>
        <fullName evidence="1">diguanylate cyclase</fullName>
        <ecNumber evidence="1">2.7.7.65</ecNumber>
    </recommendedName>
</protein>
<evidence type="ECO:0000256" key="2">
    <source>
        <dbReference type="ARBA" id="ARBA00034247"/>
    </source>
</evidence>
<dbReference type="SUPFAM" id="SSF55073">
    <property type="entry name" value="Nucleotide cyclase"/>
    <property type="match status" value="1"/>
</dbReference>
<feature type="transmembrane region" description="Helical" evidence="3">
    <location>
        <begin position="75"/>
        <end position="95"/>
    </location>
</feature>
<evidence type="ECO:0000313" key="5">
    <source>
        <dbReference type="EMBL" id="OWW21367.1"/>
    </source>
</evidence>
<gene>
    <name evidence="5" type="ORF">AYR66_19655</name>
</gene>
<feature type="domain" description="GGDEF" evidence="4">
    <location>
        <begin position="265"/>
        <end position="402"/>
    </location>
</feature>
<dbReference type="InterPro" id="IPR050469">
    <property type="entry name" value="Diguanylate_Cyclase"/>
</dbReference>
<keyword evidence="3" id="KW-0812">Transmembrane</keyword>
<feature type="transmembrane region" description="Helical" evidence="3">
    <location>
        <begin position="51"/>
        <end position="69"/>
    </location>
</feature>
<dbReference type="Proteomes" id="UP000197535">
    <property type="component" value="Unassembled WGS sequence"/>
</dbReference>
<keyword evidence="3" id="KW-0472">Membrane</keyword>
<name>A0A254TGU1_9BURK</name>
<keyword evidence="6" id="KW-1185">Reference proteome</keyword>
<dbReference type="Pfam" id="PF00990">
    <property type="entry name" value="GGDEF"/>
    <property type="match status" value="1"/>
</dbReference>
<dbReference type="Gene3D" id="3.30.70.270">
    <property type="match status" value="1"/>
</dbReference>
<dbReference type="CDD" id="cd01949">
    <property type="entry name" value="GGDEF"/>
    <property type="match status" value="1"/>
</dbReference>
<comment type="caution">
    <text evidence="5">The sequence shown here is derived from an EMBL/GenBank/DDBJ whole genome shotgun (WGS) entry which is preliminary data.</text>
</comment>
<evidence type="ECO:0000313" key="6">
    <source>
        <dbReference type="Proteomes" id="UP000197535"/>
    </source>
</evidence>
<dbReference type="GO" id="GO:0043709">
    <property type="term" value="P:cell adhesion involved in single-species biofilm formation"/>
    <property type="evidence" value="ECO:0007669"/>
    <property type="project" value="TreeGrafter"/>
</dbReference>
<keyword evidence="3" id="KW-1133">Transmembrane helix</keyword>
<dbReference type="RefSeq" id="WP_088708223.1">
    <property type="nucleotide sequence ID" value="NZ_LSTO01000001.1"/>
</dbReference>